<organism evidence="2 3">
    <name type="scientific">Chionoecetes opilio</name>
    <name type="common">Atlantic snow crab</name>
    <name type="synonym">Cancer opilio</name>
    <dbReference type="NCBI Taxonomy" id="41210"/>
    <lineage>
        <taxon>Eukaryota</taxon>
        <taxon>Metazoa</taxon>
        <taxon>Ecdysozoa</taxon>
        <taxon>Arthropoda</taxon>
        <taxon>Crustacea</taxon>
        <taxon>Multicrustacea</taxon>
        <taxon>Malacostraca</taxon>
        <taxon>Eumalacostraca</taxon>
        <taxon>Eucarida</taxon>
        <taxon>Decapoda</taxon>
        <taxon>Pleocyemata</taxon>
        <taxon>Brachyura</taxon>
        <taxon>Eubrachyura</taxon>
        <taxon>Majoidea</taxon>
        <taxon>Majidae</taxon>
        <taxon>Chionoecetes</taxon>
    </lineage>
</organism>
<dbReference type="OrthoDB" id="6345657at2759"/>
<feature type="signal peptide" evidence="1">
    <location>
        <begin position="1"/>
        <end position="19"/>
    </location>
</feature>
<evidence type="ECO:0000313" key="3">
    <source>
        <dbReference type="Proteomes" id="UP000770661"/>
    </source>
</evidence>
<dbReference type="InterPro" id="IPR036179">
    <property type="entry name" value="Ig-like_dom_sf"/>
</dbReference>
<dbReference type="SUPFAM" id="SSF48726">
    <property type="entry name" value="Immunoglobulin"/>
    <property type="match status" value="1"/>
</dbReference>
<name>A0A8J8WDS9_CHIOP</name>
<dbReference type="EMBL" id="JACEEZ010026147">
    <property type="protein sequence ID" value="KAG0694452.1"/>
    <property type="molecule type" value="Genomic_DNA"/>
</dbReference>
<dbReference type="Gene3D" id="2.60.40.10">
    <property type="entry name" value="Immunoglobulins"/>
    <property type="match status" value="1"/>
</dbReference>
<sequence length="354" mass="39017">MKTWQYLLAGLATLAAASALTMGPVRLPNNNGYINITLGASPDNSLLECVYHLEGEEVATRVSWEHWDGGETKGRYDWYASLPNQASGALRSVVNMDREDGSLEFLDLNYDLSGEYSCSVTLSSGEEQVAARWEVPVVDSVSHLSLLHRSLSDCLYTSNYSTLAMYPEPVVRAGLYSEEMGGFYKEVLGSQWLVDTHTNGSVTYSYSGISFELNAETPVDISFYVMVGVMKRDGNYIPISSTLDKHIILHQLGCQEPRVAAYQHIDYHRDTITCRGEHRETEATVTCKKGYHADGDVEAVMISCNEVTRTWMLEDGQPAKREDLGCVIDGAPSTASVSTALLAAALVLQRFLLP</sequence>
<feature type="chain" id="PRO_5035198359" description="Ig-like domain-containing protein" evidence="1">
    <location>
        <begin position="20"/>
        <end position="354"/>
    </location>
</feature>
<evidence type="ECO:0008006" key="4">
    <source>
        <dbReference type="Google" id="ProtNLM"/>
    </source>
</evidence>
<protein>
    <recommendedName>
        <fullName evidence="4">Ig-like domain-containing protein</fullName>
    </recommendedName>
</protein>
<proteinExistence type="predicted"/>
<keyword evidence="3" id="KW-1185">Reference proteome</keyword>
<comment type="caution">
    <text evidence="2">The sequence shown here is derived from an EMBL/GenBank/DDBJ whole genome shotgun (WGS) entry which is preliminary data.</text>
</comment>
<dbReference type="AlphaFoldDB" id="A0A8J8WDS9"/>
<evidence type="ECO:0000256" key="1">
    <source>
        <dbReference type="SAM" id="SignalP"/>
    </source>
</evidence>
<dbReference type="Proteomes" id="UP000770661">
    <property type="component" value="Unassembled WGS sequence"/>
</dbReference>
<dbReference type="InterPro" id="IPR013783">
    <property type="entry name" value="Ig-like_fold"/>
</dbReference>
<evidence type="ECO:0000313" key="2">
    <source>
        <dbReference type="EMBL" id="KAG0694452.1"/>
    </source>
</evidence>
<accession>A0A8J8WDS9</accession>
<reference evidence="2" key="1">
    <citation type="submission" date="2020-07" db="EMBL/GenBank/DDBJ databases">
        <title>The High-quality genome of the commercially important snow crab, Chionoecetes opilio.</title>
        <authorList>
            <person name="Jeong J.-H."/>
            <person name="Ryu S."/>
        </authorList>
    </citation>
    <scope>NUCLEOTIDE SEQUENCE</scope>
    <source>
        <strain evidence="2">MADBK_172401_WGS</strain>
        <tissue evidence="2">Digestive gland</tissue>
    </source>
</reference>
<keyword evidence="1" id="KW-0732">Signal</keyword>
<gene>
    <name evidence="2" type="ORF">GWK47_027231</name>
</gene>